<dbReference type="AlphaFoldDB" id="A0A4U1C488"/>
<gene>
    <name evidence="3" type="ORF">FA046_00435</name>
</gene>
<dbReference type="InterPro" id="IPR050190">
    <property type="entry name" value="UPF0213_domain"/>
</dbReference>
<dbReference type="Proteomes" id="UP000308181">
    <property type="component" value="Unassembled WGS sequence"/>
</dbReference>
<organism evidence="3 4">
    <name type="scientific">Pedobacter cryophilus</name>
    <dbReference type="NCBI Taxonomy" id="2571271"/>
    <lineage>
        <taxon>Bacteria</taxon>
        <taxon>Pseudomonadati</taxon>
        <taxon>Bacteroidota</taxon>
        <taxon>Sphingobacteriia</taxon>
        <taxon>Sphingobacteriales</taxon>
        <taxon>Sphingobacteriaceae</taxon>
        <taxon>Pedobacter</taxon>
    </lineage>
</organism>
<evidence type="ECO:0000259" key="2">
    <source>
        <dbReference type="PROSITE" id="PS50164"/>
    </source>
</evidence>
<comment type="similarity">
    <text evidence="1">Belongs to the UPF0213 family.</text>
</comment>
<dbReference type="Gene3D" id="3.40.1440.10">
    <property type="entry name" value="GIY-YIG endonuclease"/>
    <property type="match status" value="1"/>
</dbReference>
<dbReference type="PANTHER" id="PTHR34477">
    <property type="entry name" value="UPF0213 PROTEIN YHBQ"/>
    <property type="match status" value="1"/>
</dbReference>
<accession>A0A4U1C488</accession>
<comment type="caution">
    <text evidence="3">The sequence shown here is derived from an EMBL/GenBank/DDBJ whole genome shotgun (WGS) entry which is preliminary data.</text>
</comment>
<evidence type="ECO:0000256" key="1">
    <source>
        <dbReference type="ARBA" id="ARBA00007435"/>
    </source>
</evidence>
<dbReference type="PROSITE" id="PS50164">
    <property type="entry name" value="GIY_YIG"/>
    <property type="match status" value="1"/>
</dbReference>
<keyword evidence="4" id="KW-1185">Reference proteome</keyword>
<dbReference type="SUPFAM" id="SSF82771">
    <property type="entry name" value="GIY-YIG endonuclease"/>
    <property type="match status" value="1"/>
</dbReference>
<dbReference type="PANTHER" id="PTHR34477:SF1">
    <property type="entry name" value="UPF0213 PROTEIN YHBQ"/>
    <property type="match status" value="1"/>
</dbReference>
<dbReference type="Pfam" id="PF01541">
    <property type="entry name" value="GIY-YIG"/>
    <property type="match status" value="1"/>
</dbReference>
<dbReference type="RefSeq" id="WP_136824392.1">
    <property type="nucleotide sequence ID" value="NZ_SWBP01000001.1"/>
</dbReference>
<sequence length="79" mass="9513">MFFVYILFSSSLNKYYIGSTSNLEERLRKHNSNHKGFTGANSDWVLRYSETFETKIQALKREKKIKNWKSRIMIEKLFN</sequence>
<dbReference type="CDD" id="cd10449">
    <property type="entry name" value="GIY-YIG_SLX1_like"/>
    <property type="match status" value="1"/>
</dbReference>
<feature type="domain" description="GIY-YIG" evidence="2">
    <location>
        <begin position="1"/>
        <end position="79"/>
    </location>
</feature>
<dbReference type="OrthoDB" id="677560at2"/>
<proteinExistence type="inferred from homology"/>
<reference evidence="3 4" key="1">
    <citation type="submission" date="2019-04" db="EMBL/GenBank/DDBJ databases">
        <title>Pedobacter sp. AR-3-17 sp. nov., isolated from Arctic soil.</title>
        <authorList>
            <person name="Dahal R.H."/>
            <person name="Kim D.-U."/>
        </authorList>
    </citation>
    <scope>NUCLEOTIDE SEQUENCE [LARGE SCALE GENOMIC DNA]</scope>
    <source>
        <strain evidence="3 4">AR-3-17</strain>
    </source>
</reference>
<protein>
    <submittedName>
        <fullName evidence="3">GIY-YIG nuclease family protein</fullName>
    </submittedName>
</protein>
<evidence type="ECO:0000313" key="4">
    <source>
        <dbReference type="Proteomes" id="UP000308181"/>
    </source>
</evidence>
<evidence type="ECO:0000313" key="3">
    <source>
        <dbReference type="EMBL" id="TKC00183.1"/>
    </source>
</evidence>
<name>A0A4U1C488_9SPHI</name>
<dbReference type="EMBL" id="SWBP01000001">
    <property type="protein sequence ID" value="TKC00183.1"/>
    <property type="molecule type" value="Genomic_DNA"/>
</dbReference>
<dbReference type="InterPro" id="IPR035901">
    <property type="entry name" value="GIY-YIG_endonuc_sf"/>
</dbReference>
<dbReference type="InterPro" id="IPR000305">
    <property type="entry name" value="GIY-YIG_endonuc"/>
</dbReference>